<accession>A0A4C1XJG2</accession>
<protein>
    <submittedName>
        <fullName evidence="2">Uncharacterized protein</fullName>
    </submittedName>
</protein>
<feature type="region of interest" description="Disordered" evidence="1">
    <location>
        <begin position="1"/>
        <end position="23"/>
    </location>
</feature>
<reference evidence="2 3" key="1">
    <citation type="journal article" date="2019" name="Commun. Biol.">
        <title>The bagworm genome reveals a unique fibroin gene that provides high tensile strength.</title>
        <authorList>
            <person name="Kono N."/>
            <person name="Nakamura H."/>
            <person name="Ohtoshi R."/>
            <person name="Tomita M."/>
            <person name="Numata K."/>
            <person name="Arakawa K."/>
        </authorList>
    </citation>
    <scope>NUCLEOTIDE SEQUENCE [LARGE SCALE GENOMIC DNA]</scope>
</reference>
<evidence type="ECO:0000256" key="1">
    <source>
        <dbReference type="SAM" id="MobiDB-lite"/>
    </source>
</evidence>
<comment type="caution">
    <text evidence="2">The sequence shown here is derived from an EMBL/GenBank/DDBJ whole genome shotgun (WGS) entry which is preliminary data.</text>
</comment>
<gene>
    <name evidence="2" type="ORF">EVAR_44139_1</name>
</gene>
<dbReference type="EMBL" id="BGZK01000886">
    <property type="protein sequence ID" value="GBP64056.1"/>
    <property type="molecule type" value="Genomic_DNA"/>
</dbReference>
<sequence length="239" mass="25882">MRRGRAACRGGDSIAPRPRPSLRPGSATINQLLDVIIYRRPSLPAAAAATKFTPGWLTITHKAAATSAAADRARSRMAVLEFISDSKACGGFCRRTEELLLALRRNRFVGPLDHQLVKQSYKGGVTAPVRAAERAGAGASKGARRLELLITAAALVSGGGTQICVERGAWERRGAGLIKFIDLLGTRRHRARRRAPGHPAPPAQSPRTSRPRAAFAAPAFVRLQKYRSRNRCDGEELYN</sequence>
<dbReference type="Proteomes" id="UP000299102">
    <property type="component" value="Unassembled WGS sequence"/>
</dbReference>
<evidence type="ECO:0000313" key="3">
    <source>
        <dbReference type="Proteomes" id="UP000299102"/>
    </source>
</evidence>
<proteinExistence type="predicted"/>
<organism evidence="2 3">
    <name type="scientific">Eumeta variegata</name>
    <name type="common">Bagworm moth</name>
    <name type="synonym">Eumeta japonica</name>
    <dbReference type="NCBI Taxonomy" id="151549"/>
    <lineage>
        <taxon>Eukaryota</taxon>
        <taxon>Metazoa</taxon>
        <taxon>Ecdysozoa</taxon>
        <taxon>Arthropoda</taxon>
        <taxon>Hexapoda</taxon>
        <taxon>Insecta</taxon>
        <taxon>Pterygota</taxon>
        <taxon>Neoptera</taxon>
        <taxon>Endopterygota</taxon>
        <taxon>Lepidoptera</taxon>
        <taxon>Glossata</taxon>
        <taxon>Ditrysia</taxon>
        <taxon>Tineoidea</taxon>
        <taxon>Psychidae</taxon>
        <taxon>Oiketicinae</taxon>
        <taxon>Eumeta</taxon>
    </lineage>
</organism>
<feature type="region of interest" description="Disordered" evidence="1">
    <location>
        <begin position="189"/>
        <end position="214"/>
    </location>
</feature>
<evidence type="ECO:0000313" key="2">
    <source>
        <dbReference type="EMBL" id="GBP64056.1"/>
    </source>
</evidence>
<name>A0A4C1XJG2_EUMVA</name>
<keyword evidence="3" id="KW-1185">Reference proteome</keyword>
<dbReference type="AlphaFoldDB" id="A0A4C1XJG2"/>